<dbReference type="Proteomes" id="UP000502823">
    <property type="component" value="Unassembled WGS sequence"/>
</dbReference>
<feature type="transmembrane region" description="Helical" evidence="16">
    <location>
        <begin position="12"/>
        <end position="38"/>
    </location>
</feature>
<keyword evidence="11" id="KW-0007">Acetylation</keyword>
<comment type="subcellular location">
    <subcellularLocation>
        <location evidence="2">Mitochondrion inner membrane</location>
        <topology evidence="2">Peripheral membrane protein</topology>
        <orientation evidence="2">Matrix side</orientation>
    </subcellularLocation>
</comment>
<evidence type="ECO:0000256" key="7">
    <source>
        <dbReference type="ARBA" id="ARBA00022553"/>
    </source>
</evidence>
<dbReference type="CDD" id="cd20263">
    <property type="entry name" value="Complex1_LYR_NDUFB9_LYRM3"/>
    <property type="match status" value="1"/>
</dbReference>
<dbReference type="Pfam" id="PF05347">
    <property type="entry name" value="Complex1_LYR"/>
    <property type="match status" value="1"/>
</dbReference>
<evidence type="ECO:0000256" key="10">
    <source>
        <dbReference type="ARBA" id="ARBA00022982"/>
    </source>
</evidence>
<evidence type="ECO:0000256" key="2">
    <source>
        <dbReference type="ARBA" id="ARBA00004443"/>
    </source>
</evidence>
<keyword evidence="7" id="KW-0597">Phosphoprotein</keyword>
<dbReference type="GO" id="GO:0006120">
    <property type="term" value="P:mitochondrial electron transport, NADH to ubiquinone"/>
    <property type="evidence" value="ECO:0007669"/>
    <property type="project" value="InterPro"/>
</dbReference>
<dbReference type="PANTHER" id="PTHR12868:SF0">
    <property type="entry name" value="NADH DEHYDROGENASE [UBIQUINONE] 1 BETA SUBCOMPLEX SUBUNIT 9"/>
    <property type="match status" value="1"/>
</dbReference>
<dbReference type="InterPro" id="IPR008011">
    <property type="entry name" value="Complex1_LYR_dom"/>
</dbReference>
<reference evidence="19" key="1">
    <citation type="submission" date="2020-01" db="EMBL/GenBank/DDBJ databases">
        <title>Draft genome sequence of the Termite Coptotermes fromosanus.</title>
        <authorList>
            <person name="Itakura S."/>
            <person name="Yosikawa Y."/>
            <person name="Umezawa K."/>
        </authorList>
    </citation>
    <scope>NUCLEOTIDE SEQUENCE [LARGE SCALE GENOMIC DNA]</scope>
</reference>
<organism evidence="18 19">
    <name type="scientific">Coptotermes formosanus</name>
    <name type="common">Formosan subterranean termite</name>
    <dbReference type="NCBI Taxonomy" id="36987"/>
    <lineage>
        <taxon>Eukaryota</taxon>
        <taxon>Metazoa</taxon>
        <taxon>Ecdysozoa</taxon>
        <taxon>Arthropoda</taxon>
        <taxon>Hexapoda</taxon>
        <taxon>Insecta</taxon>
        <taxon>Pterygota</taxon>
        <taxon>Neoptera</taxon>
        <taxon>Polyneoptera</taxon>
        <taxon>Dictyoptera</taxon>
        <taxon>Blattodea</taxon>
        <taxon>Blattoidea</taxon>
        <taxon>Termitoidae</taxon>
        <taxon>Rhinotermitidae</taxon>
        <taxon>Coptotermes</taxon>
    </lineage>
</organism>
<evidence type="ECO:0000256" key="12">
    <source>
        <dbReference type="ARBA" id="ARBA00023128"/>
    </source>
</evidence>
<evidence type="ECO:0000313" key="19">
    <source>
        <dbReference type="Proteomes" id="UP000502823"/>
    </source>
</evidence>
<keyword evidence="16" id="KW-1133">Transmembrane helix</keyword>
<keyword evidence="13 16" id="KW-0472">Membrane</keyword>
<sequence>MWEDDVTSRQCIWYVSLAGYLSFTSLYFTVEVCLYALIHLLVLCVNTPWYSHSEAFRYEAVLLRQRFEENRNVKDMRIAKQLLETGEQELFEKQHYQPKKFPKSPGGTAYQREVEPPDWILDYWHPLEKAQYPEYFARRELRKKQFIEMWEEKYGKPPKEDTHHH</sequence>
<dbReference type="OrthoDB" id="13598at2759"/>
<evidence type="ECO:0000256" key="9">
    <source>
        <dbReference type="ARBA" id="ARBA00022792"/>
    </source>
</evidence>
<keyword evidence="19" id="KW-1185">Reference proteome</keyword>
<dbReference type="InterPro" id="IPR045292">
    <property type="entry name" value="Complex1_LYR_NDUFB9_LYRM3"/>
</dbReference>
<comment type="function">
    <text evidence="1">Accessory subunit of the mitochondrial membrane respiratory chain NADH dehydrogenase (Complex I), that is believed to be not involved in catalysis. Complex I functions in the transfer of electrons from NADH to the respiratory chain. The immediate electron acceptor for the enzyme is believed to be ubiquinone.</text>
</comment>
<keyword evidence="16" id="KW-0812">Transmembrane</keyword>
<evidence type="ECO:0000256" key="6">
    <source>
        <dbReference type="ARBA" id="ARBA00022448"/>
    </source>
</evidence>
<keyword evidence="12" id="KW-0496">Mitochondrion</keyword>
<accession>A0A6L2PU83</accession>
<evidence type="ECO:0000256" key="4">
    <source>
        <dbReference type="ARBA" id="ARBA00011790"/>
    </source>
</evidence>
<proteinExistence type="inferred from homology"/>
<keyword evidence="10" id="KW-0249">Electron transport</keyword>
<evidence type="ECO:0000256" key="1">
    <source>
        <dbReference type="ARBA" id="ARBA00002920"/>
    </source>
</evidence>
<dbReference type="PANTHER" id="PTHR12868">
    <property type="entry name" value="NADH-UBIQUINONE OXIDOREDUCTASE B22 SUBUNIT"/>
    <property type="match status" value="1"/>
</dbReference>
<evidence type="ECO:0000256" key="5">
    <source>
        <dbReference type="ARBA" id="ARBA00018684"/>
    </source>
</evidence>
<dbReference type="EMBL" id="BLKM01012015">
    <property type="protein sequence ID" value="GFG35170.1"/>
    <property type="molecule type" value="Genomic_DNA"/>
</dbReference>
<comment type="caution">
    <text evidence="18">The sequence shown here is derived from an EMBL/GenBank/DDBJ whole genome shotgun (WGS) entry which is preliminary data.</text>
</comment>
<dbReference type="AlphaFoldDB" id="A0A6L2PU83"/>
<gene>
    <name evidence="18" type="ORF">Cfor_12746</name>
</gene>
<evidence type="ECO:0000259" key="17">
    <source>
        <dbReference type="Pfam" id="PF05347"/>
    </source>
</evidence>
<dbReference type="FunCoup" id="A0A6L2PU83">
    <property type="interactions" value="1123"/>
</dbReference>
<name>A0A6L2PU83_COPFO</name>
<keyword evidence="9" id="KW-0999">Mitochondrion inner membrane</keyword>
<evidence type="ECO:0000256" key="16">
    <source>
        <dbReference type="SAM" id="Phobius"/>
    </source>
</evidence>
<feature type="domain" description="Complex 1 LYR protein" evidence="17">
    <location>
        <begin position="48"/>
        <end position="90"/>
    </location>
</feature>
<evidence type="ECO:0000256" key="11">
    <source>
        <dbReference type="ARBA" id="ARBA00022990"/>
    </source>
</evidence>
<keyword evidence="6" id="KW-0813">Transport</keyword>
<protein>
    <recommendedName>
        <fullName evidence="5">NADH dehydrogenase [ubiquinone] 1 beta subcomplex subunit 9</fullName>
    </recommendedName>
    <alternativeName>
        <fullName evidence="14">Complex I-B22</fullName>
    </alternativeName>
    <alternativeName>
        <fullName evidence="15">NADH-ubiquinone oxidoreductase B22 subunit</fullName>
    </alternativeName>
</protein>
<evidence type="ECO:0000256" key="13">
    <source>
        <dbReference type="ARBA" id="ARBA00023136"/>
    </source>
</evidence>
<dbReference type="GO" id="GO:0005743">
    <property type="term" value="C:mitochondrial inner membrane"/>
    <property type="evidence" value="ECO:0007669"/>
    <property type="project" value="UniProtKB-SubCell"/>
</dbReference>
<evidence type="ECO:0000313" key="18">
    <source>
        <dbReference type="EMBL" id="GFG35170.1"/>
    </source>
</evidence>
<evidence type="ECO:0000256" key="15">
    <source>
        <dbReference type="ARBA" id="ARBA00032528"/>
    </source>
</evidence>
<comment type="subunit">
    <text evidence="4">Mammalian complex I is composed of 45 different subunits.</text>
</comment>
<comment type="similarity">
    <text evidence="3">Belongs to the complex I LYR family.</text>
</comment>
<dbReference type="InterPro" id="IPR033034">
    <property type="entry name" value="NDUFB9"/>
</dbReference>
<evidence type="ECO:0000256" key="3">
    <source>
        <dbReference type="ARBA" id="ARBA00009508"/>
    </source>
</evidence>
<evidence type="ECO:0000256" key="14">
    <source>
        <dbReference type="ARBA" id="ARBA00030192"/>
    </source>
</evidence>
<keyword evidence="8" id="KW-0679">Respiratory chain</keyword>
<evidence type="ECO:0000256" key="8">
    <source>
        <dbReference type="ARBA" id="ARBA00022660"/>
    </source>
</evidence>
<dbReference type="InParanoid" id="A0A6L2PU83"/>